<evidence type="ECO:0000256" key="4">
    <source>
        <dbReference type="ARBA" id="ARBA00022807"/>
    </source>
</evidence>
<feature type="chain" id="PRO_5030939758" evidence="5">
    <location>
        <begin position="36"/>
        <end position="176"/>
    </location>
</feature>
<dbReference type="GO" id="GO:0006508">
    <property type="term" value="P:proteolysis"/>
    <property type="evidence" value="ECO:0007669"/>
    <property type="project" value="UniProtKB-KW"/>
</dbReference>
<dbReference type="AlphaFoldDB" id="A0A7Y9IVC6"/>
<comment type="caution">
    <text evidence="7">The sequence shown here is derived from an EMBL/GenBank/DDBJ whole genome shotgun (WGS) entry which is preliminary data.</text>
</comment>
<dbReference type="Proteomes" id="UP000542125">
    <property type="component" value="Unassembled WGS sequence"/>
</dbReference>
<sequence length="176" mass="19544">MVVRVISGALFRAVRFHLPATIALLTALMAAPAYAVTERQADAEPRLSIRERVVQTAESWIGTPYVWGGDNPEDGFDCSGLVRFVFQQTLGMDLPRIAKQQRKTGTAVASNQMKPGDLVFFNTRRDPGSHVGIYLGGNQFLHAPSRGSEVRVDDMHNSYWKRRFTGARRLISATLP</sequence>
<accession>A0A7Y9IVC6</accession>
<keyword evidence="8" id="KW-1185">Reference proteome</keyword>
<dbReference type="InterPro" id="IPR038765">
    <property type="entry name" value="Papain-like_cys_pep_sf"/>
</dbReference>
<dbReference type="InterPro" id="IPR000064">
    <property type="entry name" value="NLP_P60_dom"/>
</dbReference>
<evidence type="ECO:0000259" key="6">
    <source>
        <dbReference type="PROSITE" id="PS51935"/>
    </source>
</evidence>
<protein>
    <submittedName>
        <fullName evidence="7">Cell wall-associated NlpC family hydrolase</fullName>
    </submittedName>
</protein>
<dbReference type="RefSeq" id="WP_179587538.1">
    <property type="nucleotide sequence ID" value="NZ_JACBYR010000001.1"/>
</dbReference>
<keyword evidence="2" id="KW-0645">Protease</keyword>
<dbReference type="Gene3D" id="3.90.1720.10">
    <property type="entry name" value="endopeptidase domain like (from Nostoc punctiforme)"/>
    <property type="match status" value="1"/>
</dbReference>
<proteinExistence type="inferred from homology"/>
<name>A0A7Y9IVC6_9BURK</name>
<dbReference type="PANTHER" id="PTHR47053">
    <property type="entry name" value="MUREIN DD-ENDOPEPTIDASE MEPH-RELATED"/>
    <property type="match status" value="1"/>
</dbReference>
<evidence type="ECO:0000256" key="1">
    <source>
        <dbReference type="ARBA" id="ARBA00007074"/>
    </source>
</evidence>
<evidence type="ECO:0000256" key="2">
    <source>
        <dbReference type="ARBA" id="ARBA00022670"/>
    </source>
</evidence>
<evidence type="ECO:0000313" key="8">
    <source>
        <dbReference type="Proteomes" id="UP000542125"/>
    </source>
</evidence>
<dbReference type="PROSITE" id="PS51935">
    <property type="entry name" value="NLPC_P60"/>
    <property type="match status" value="1"/>
</dbReference>
<evidence type="ECO:0000256" key="5">
    <source>
        <dbReference type="SAM" id="SignalP"/>
    </source>
</evidence>
<dbReference type="GO" id="GO:0008234">
    <property type="term" value="F:cysteine-type peptidase activity"/>
    <property type="evidence" value="ECO:0007669"/>
    <property type="project" value="UniProtKB-KW"/>
</dbReference>
<keyword evidence="4" id="KW-0788">Thiol protease</keyword>
<dbReference type="EMBL" id="JACBYR010000001">
    <property type="protein sequence ID" value="NYE83765.1"/>
    <property type="molecule type" value="Genomic_DNA"/>
</dbReference>
<gene>
    <name evidence="7" type="ORF">FHW18_003036</name>
</gene>
<keyword evidence="3 7" id="KW-0378">Hydrolase</keyword>
<comment type="similarity">
    <text evidence="1">Belongs to the peptidase C40 family.</text>
</comment>
<reference evidence="7 8" key="1">
    <citation type="submission" date="2020-07" db="EMBL/GenBank/DDBJ databases">
        <title>Genomic Encyclopedia of Type Strains, Phase IV (KMG-V): Genome sequencing to study the core and pangenomes of soil and plant-associated prokaryotes.</title>
        <authorList>
            <person name="Whitman W."/>
        </authorList>
    </citation>
    <scope>NUCLEOTIDE SEQUENCE [LARGE SCALE GENOMIC DNA]</scope>
    <source>
        <strain evidence="7 8">SAS40</strain>
    </source>
</reference>
<feature type="signal peptide" evidence="5">
    <location>
        <begin position="1"/>
        <end position="35"/>
    </location>
</feature>
<dbReference type="Pfam" id="PF00877">
    <property type="entry name" value="NLPC_P60"/>
    <property type="match status" value="1"/>
</dbReference>
<evidence type="ECO:0000256" key="3">
    <source>
        <dbReference type="ARBA" id="ARBA00022801"/>
    </source>
</evidence>
<dbReference type="SUPFAM" id="SSF54001">
    <property type="entry name" value="Cysteine proteinases"/>
    <property type="match status" value="1"/>
</dbReference>
<organism evidence="7 8">
    <name type="scientific">Pigmentiphaga litoralis</name>
    <dbReference type="NCBI Taxonomy" id="516702"/>
    <lineage>
        <taxon>Bacteria</taxon>
        <taxon>Pseudomonadati</taxon>
        <taxon>Pseudomonadota</taxon>
        <taxon>Betaproteobacteria</taxon>
        <taxon>Burkholderiales</taxon>
        <taxon>Alcaligenaceae</taxon>
        <taxon>Pigmentiphaga</taxon>
    </lineage>
</organism>
<dbReference type="PANTHER" id="PTHR47053:SF1">
    <property type="entry name" value="MUREIN DD-ENDOPEPTIDASE MEPH-RELATED"/>
    <property type="match status" value="1"/>
</dbReference>
<dbReference type="InterPro" id="IPR051202">
    <property type="entry name" value="Peptidase_C40"/>
</dbReference>
<keyword evidence="5" id="KW-0732">Signal</keyword>
<evidence type="ECO:0000313" key="7">
    <source>
        <dbReference type="EMBL" id="NYE83765.1"/>
    </source>
</evidence>
<feature type="domain" description="NlpC/P60" evidence="6">
    <location>
        <begin position="47"/>
        <end position="171"/>
    </location>
</feature>